<dbReference type="PATRIC" id="fig|106634.4.peg.910"/>
<dbReference type="RefSeq" id="WP_018938677.1">
    <property type="nucleotide sequence ID" value="NZ_CP011367.1"/>
</dbReference>
<reference evidence="1 2" key="1">
    <citation type="submission" date="2015-04" db="EMBL/GenBank/DDBJ databases">
        <title>Complete Sequence for the Genome of the Thioalkalivibrio versutus D301.</title>
        <authorList>
            <person name="Mu T."/>
            <person name="Zhou J."/>
            <person name="Xu X."/>
        </authorList>
    </citation>
    <scope>NUCLEOTIDE SEQUENCE [LARGE SCALE GENOMIC DNA]</scope>
    <source>
        <strain evidence="1 2">D301</strain>
    </source>
</reference>
<dbReference type="EMBL" id="CP011367">
    <property type="protein sequence ID" value="AKJ94667.1"/>
    <property type="molecule type" value="Genomic_DNA"/>
</dbReference>
<dbReference type="AlphaFoldDB" id="A0A0G3G5C7"/>
<organism evidence="1 2">
    <name type="scientific">Thioalkalivibrio versutus</name>
    <dbReference type="NCBI Taxonomy" id="106634"/>
    <lineage>
        <taxon>Bacteria</taxon>
        <taxon>Pseudomonadati</taxon>
        <taxon>Pseudomonadota</taxon>
        <taxon>Gammaproteobacteria</taxon>
        <taxon>Chromatiales</taxon>
        <taxon>Ectothiorhodospiraceae</taxon>
        <taxon>Thioalkalivibrio</taxon>
    </lineage>
</organism>
<keyword evidence="2" id="KW-1185">Reference proteome</keyword>
<dbReference type="Proteomes" id="UP000064201">
    <property type="component" value="Chromosome"/>
</dbReference>
<evidence type="ECO:0000313" key="2">
    <source>
        <dbReference type="Proteomes" id="UP000064201"/>
    </source>
</evidence>
<proteinExistence type="predicted"/>
<accession>A0A0G3G5C7</accession>
<evidence type="ECO:0000313" key="1">
    <source>
        <dbReference type="EMBL" id="AKJ94667.1"/>
    </source>
</evidence>
<sequence length="104" mass="11341">MLSLDLLPAPAPARTENPAWLDAGFTAGWLPAFRDRRTGAVHASHLDDGRLACTHILDTVPAPWVAERDSKGRPTALTADIQAGYLRGDRFFTLADLLRYPSDA</sequence>
<dbReference type="OrthoDB" id="5795260at2"/>
<name>A0A0G3G5C7_9GAMM</name>
<dbReference type="STRING" id="106634.TVD_04450"/>
<dbReference type="KEGG" id="tvr:TVD_04450"/>
<protein>
    <submittedName>
        <fullName evidence="1">Uncharacterized protein</fullName>
    </submittedName>
</protein>
<gene>
    <name evidence="1" type="ORF">TVD_04450</name>
</gene>